<dbReference type="InterPro" id="IPR008952">
    <property type="entry name" value="Tetraspanin_EC2_sf"/>
</dbReference>
<dbReference type="Gene3D" id="1.10.1450.10">
    <property type="entry name" value="Tetraspanin"/>
    <property type="match status" value="1"/>
</dbReference>
<dbReference type="PRINTS" id="PR00259">
    <property type="entry name" value="TMFOUR"/>
</dbReference>
<accession>A0A8C2D1S6</accession>
<evidence type="ECO:0000256" key="1">
    <source>
        <dbReference type="ARBA" id="ARBA00004127"/>
    </source>
</evidence>
<sequence length="218" mass="23602">MVGFGLVCLGTWVRITATFTGFYQISLKTSPFSIGVTVLVITGILITLAGVLGNLGACSFKISFSGLLSFLIIINIAVGVTAFVKSGQTSDELSELYRKIYTSHTRSSNETMILRLLHKTFDCCGIDVHDTCPEGNSQKQSTFLSCPSVIQDVFNSNAPLVLVGFLGIAGLMMLALVCSVILSRYISKNPASFSGTNSQLELYYLSKSCLSLLYLKQY</sequence>
<dbReference type="Ensembl" id="ENSCCRT00020021345.1">
    <property type="protein sequence ID" value="ENSCCRP00020019417.1"/>
    <property type="gene ID" value="ENSCCRG00020009186.1"/>
</dbReference>
<proteinExistence type="predicted"/>
<dbReference type="InterPro" id="IPR018499">
    <property type="entry name" value="Tetraspanin/Peripherin"/>
</dbReference>
<reference evidence="7" key="1">
    <citation type="submission" date="2025-08" db="UniProtKB">
        <authorList>
            <consortium name="Ensembl"/>
        </authorList>
    </citation>
    <scope>IDENTIFICATION</scope>
</reference>
<keyword evidence="5" id="KW-0325">Glycoprotein</keyword>
<keyword evidence="3 6" id="KW-1133">Transmembrane helix</keyword>
<dbReference type="GO" id="GO:0005886">
    <property type="term" value="C:plasma membrane"/>
    <property type="evidence" value="ECO:0007669"/>
    <property type="project" value="TreeGrafter"/>
</dbReference>
<evidence type="ECO:0008006" key="9">
    <source>
        <dbReference type="Google" id="ProtNLM"/>
    </source>
</evidence>
<dbReference type="PANTHER" id="PTHR19282">
    <property type="entry name" value="TETRASPANIN"/>
    <property type="match status" value="1"/>
</dbReference>
<protein>
    <recommendedName>
        <fullName evidence="9">Tetraspanin</fullName>
    </recommendedName>
</protein>
<dbReference type="AlphaFoldDB" id="A0A8C2D1S6"/>
<organism evidence="7 8">
    <name type="scientific">Cyprinus carpio</name>
    <name type="common">Common carp</name>
    <dbReference type="NCBI Taxonomy" id="7962"/>
    <lineage>
        <taxon>Eukaryota</taxon>
        <taxon>Metazoa</taxon>
        <taxon>Chordata</taxon>
        <taxon>Craniata</taxon>
        <taxon>Vertebrata</taxon>
        <taxon>Euteleostomi</taxon>
        <taxon>Actinopterygii</taxon>
        <taxon>Neopterygii</taxon>
        <taxon>Teleostei</taxon>
        <taxon>Ostariophysi</taxon>
        <taxon>Cypriniformes</taxon>
        <taxon>Cyprinidae</taxon>
        <taxon>Cyprininae</taxon>
        <taxon>Cyprinus</taxon>
    </lineage>
</organism>
<name>A0A8C2D1S6_CYPCA</name>
<evidence type="ECO:0000313" key="8">
    <source>
        <dbReference type="Proteomes" id="UP000694701"/>
    </source>
</evidence>
<keyword evidence="4 6" id="KW-0472">Membrane</keyword>
<dbReference type="GO" id="GO:0012505">
    <property type="term" value="C:endomembrane system"/>
    <property type="evidence" value="ECO:0007669"/>
    <property type="project" value="UniProtKB-SubCell"/>
</dbReference>
<feature type="transmembrane region" description="Helical" evidence="6">
    <location>
        <begin position="64"/>
        <end position="84"/>
    </location>
</feature>
<comment type="subcellular location">
    <subcellularLocation>
        <location evidence="1">Endomembrane system</location>
        <topology evidence="1">Multi-pass membrane protein</topology>
    </subcellularLocation>
</comment>
<dbReference type="SUPFAM" id="SSF48652">
    <property type="entry name" value="Tetraspanin"/>
    <property type="match status" value="1"/>
</dbReference>
<evidence type="ECO:0000256" key="5">
    <source>
        <dbReference type="ARBA" id="ARBA00023180"/>
    </source>
</evidence>
<feature type="transmembrane region" description="Helical" evidence="6">
    <location>
        <begin position="160"/>
        <end position="182"/>
    </location>
</feature>
<keyword evidence="2 6" id="KW-0812">Transmembrane</keyword>
<dbReference type="Pfam" id="PF00335">
    <property type="entry name" value="Tetraspanin"/>
    <property type="match status" value="1"/>
</dbReference>
<evidence type="ECO:0000256" key="6">
    <source>
        <dbReference type="SAM" id="Phobius"/>
    </source>
</evidence>
<dbReference type="PANTHER" id="PTHR19282:SF216">
    <property type="entry name" value="TETRASPANIN-1"/>
    <property type="match status" value="1"/>
</dbReference>
<evidence type="ECO:0000256" key="4">
    <source>
        <dbReference type="ARBA" id="ARBA00023136"/>
    </source>
</evidence>
<dbReference type="Proteomes" id="UP000694701">
    <property type="component" value="Unplaced"/>
</dbReference>
<feature type="transmembrane region" description="Helical" evidence="6">
    <location>
        <begin position="33"/>
        <end position="52"/>
    </location>
</feature>
<evidence type="ECO:0000313" key="7">
    <source>
        <dbReference type="Ensembl" id="ENSCCRP00020019417.1"/>
    </source>
</evidence>
<evidence type="ECO:0000256" key="2">
    <source>
        <dbReference type="ARBA" id="ARBA00022692"/>
    </source>
</evidence>
<evidence type="ECO:0000256" key="3">
    <source>
        <dbReference type="ARBA" id="ARBA00022989"/>
    </source>
</evidence>